<dbReference type="Gene3D" id="3.40.1190.20">
    <property type="match status" value="1"/>
</dbReference>
<keyword evidence="8" id="KW-0067">ATP-binding</keyword>
<dbReference type="CDD" id="cd19365">
    <property type="entry name" value="TenA_C-like"/>
    <property type="match status" value="1"/>
</dbReference>
<name>A0AAX2SFV4_KOCRH</name>
<keyword evidence="7 12" id="KW-0418">Kinase</keyword>
<keyword evidence="5" id="KW-0808">Transferase</keyword>
<dbReference type="InterPro" id="IPR016084">
    <property type="entry name" value="Haem_Oase-like_multi-hlx"/>
</dbReference>
<dbReference type="GO" id="GO:0008972">
    <property type="term" value="F:phosphomethylpyrimidine kinase activity"/>
    <property type="evidence" value="ECO:0007669"/>
    <property type="project" value="UniProtKB-EC"/>
</dbReference>
<dbReference type="SUPFAM" id="SSF48613">
    <property type="entry name" value="Heme oxygenase-like"/>
    <property type="match status" value="1"/>
</dbReference>
<dbReference type="AlphaFoldDB" id="A0AAX2SFV4"/>
<comment type="catalytic activity">
    <reaction evidence="1">
        <text>4-amino-5-hydroxymethyl-2-methylpyrimidine + ATP = 4-amino-2-methyl-5-(phosphooxymethyl)pyrimidine + ADP + H(+)</text>
        <dbReference type="Rhea" id="RHEA:23096"/>
        <dbReference type="ChEBI" id="CHEBI:15378"/>
        <dbReference type="ChEBI" id="CHEBI:16892"/>
        <dbReference type="ChEBI" id="CHEBI:30616"/>
        <dbReference type="ChEBI" id="CHEBI:58354"/>
        <dbReference type="ChEBI" id="CHEBI:456216"/>
        <dbReference type="EC" id="2.7.1.49"/>
    </reaction>
</comment>
<sequence length="562" mass="58470">MNPTPSVPAPRVLSIAGTDPTGGAGHAADLKSIAAMGGFGLSVVTAVVAQNTQGVVAVHTPPVSVLQAQLDAVAQDVELDAVKVGMLGSVDVIETVGAWLAAHRAPVVVIDPVMVATAGGRLLASDAEDALRGILHHADLITPNLPELAVLAERPVATTWDEALEQGRAVAETFGTRVLVKGGHLSGESTPDALVVPGRTEPVAQYSGTRVATRNTHGTGCSLSSAVATVVARTGDWAQGIDTARRWLRGALRAADSLHVGHGNGPVHHFHHVQDLVTDPAFVAAACGEDDDAAPAVSPADGAVHTASPAQRAVAAGHALQAAAGDVSARGDAAASCGGTEDPGTRFTDELWEASAPIREQIAVLPFVVGLGDGTLERDEFERYLDQDMQYLDAYSRALALLAAAAPEESTREFFARAAAAVVTGESALHRARLDGRAPQQPSGTTSAYADFLLARTGQDGFAVGAAAVLPCYWLYAHVGAELTERARRTGLQGHPFADWLETYDDPQFHAATEVARAAVDRAAEQADTATREAMRRAFLRACHLELEFFAQTSAATARQEG</sequence>
<comment type="catalytic activity">
    <reaction evidence="2">
        <text>4-amino-2-methyl-5-(phosphooxymethyl)pyrimidine + ATP = 4-amino-2-methyl-5-(diphosphooxymethyl)pyrimidine + ADP</text>
        <dbReference type="Rhea" id="RHEA:19893"/>
        <dbReference type="ChEBI" id="CHEBI:30616"/>
        <dbReference type="ChEBI" id="CHEBI:57841"/>
        <dbReference type="ChEBI" id="CHEBI:58354"/>
        <dbReference type="ChEBI" id="CHEBI:456216"/>
        <dbReference type="EC" id="2.7.4.7"/>
    </reaction>
</comment>
<evidence type="ECO:0000259" key="11">
    <source>
        <dbReference type="Pfam" id="PF08543"/>
    </source>
</evidence>
<evidence type="ECO:0000256" key="1">
    <source>
        <dbReference type="ARBA" id="ARBA00000151"/>
    </source>
</evidence>
<comment type="function">
    <text evidence="3">Catalyzes the phosphorylation of hydroxymethylpyrimidine phosphate (HMP-P) to HMP-PP, and of HMP to HMP-P.</text>
</comment>
<dbReference type="NCBIfam" id="NF011301">
    <property type="entry name" value="PRK14713.1"/>
    <property type="match status" value="1"/>
</dbReference>
<evidence type="ECO:0000256" key="4">
    <source>
        <dbReference type="ARBA" id="ARBA00004769"/>
    </source>
</evidence>
<evidence type="ECO:0000313" key="12">
    <source>
        <dbReference type="EMBL" id="TFI02539.1"/>
    </source>
</evidence>
<dbReference type="InterPro" id="IPR004399">
    <property type="entry name" value="HMP/HMP-P_kinase_dom"/>
</dbReference>
<accession>A0AAX2SFV4</accession>
<evidence type="ECO:0000259" key="10">
    <source>
        <dbReference type="Pfam" id="PF03070"/>
    </source>
</evidence>
<dbReference type="NCBIfam" id="TIGR00097">
    <property type="entry name" value="HMP-P_kinase"/>
    <property type="match status" value="1"/>
</dbReference>
<dbReference type="EMBL" id="SPNK01000002">
    <property type="protein sequence ID" value="TFI02539.1"/>
    <property type="molecule type" value="Genomic_DNA"/>
</dbReference>
<dbReference type="InterPro" id="IPR013749">
    <property type="entry name" value="PM/HMP-P_kinase-1"/>
</dbReference>
<dbReference type="GO" id="GO:0005829">
    <property type="term" value="C:cytosol"/>
    <property type="evidence" value="ECO:0007669"/>
    <property type="project" value="TreeGrafter"/>
</dbReference>
<dbReference type="FunFam" id="3.40.1190.20:FF:000003">
    <property type="entry name" value="Phosphomethylpyrimidine kinase ThiD"/>
    <property type="match status" value="1"/>
</dbReference>
<evidence type="ECO:0000256" key="9">
    <source>
        <dbReference type="ARBA" id="ARBA00022977"/>
    </source>
</evidence>
<dbReference type="CDD" id="cd01169">
    <property type="entry name" value="HMPP_kinase"/>
    <property type="match status" value="1"/>
</dbReference>
<dbReference type="Gene3D" id="1.20.910.10">
    <property type="entry name" value="Heme oxygenase-like"/>
    <property type="match status" value="1"/>
</dbReference>
<evidence type="ECO:0000256" key="6">
    <source>
        <dbReference type="ARBA" id="ARBA00022741"/>
    </source>
</evidence>
<dbReference type="GO" id="GO:0005524">
    <property type="term" value="F:ATP binding"/>
    <property type="evidence" value="ECO:0007669"/>
    <property type="project" value="UniProtKB-KW"/>
</dbReference>
<comment type="pathway">
    <text evidence="4">Cofactor biosynthesis; thiamine diphosphate biosynthesis; 4-amino-2-methyl-5-diphosphomethylpyrimidine from 5-amino-1-(5-phospho-D-ribosyl)imidazole: step 3/3.</text>
</comment>
<proteinExistence type="predicted"/>
<comment type="caution">
    <text evidence="12">The sequence shown here is derived from an EMBL/GenBank/DDBJ whole genome shotgun (WGS) entry which is preliminary data.</text>
</comment>
<gene>
    <name evidence="12" type="ORF">E4P33_02735</name>
</gene>
<evidence type="ECO:0000313" key="13">
    <source>
        <dbReference type="Proteomes" id="UP000298017"/>
    </source>
</evidence>
<evidence type="ECO:0000256" key="5">
    <source>
        <dbReference type="ARBA" id="ARBA00022679"/>
    </source>
</evidence>
<dbReference type="SUPFAM" id="SSF53613">
    <property type="entry name" value="Ribokinase-like"/>
    <property type="match status" value="1"/>
</dbReference>
<dbReference type="InterPro" id="IPR004305">
    <property type="entry name" value="Thiaminase-2/PQQC"/>
</dbReference>
<keyword evidence="6" id="KW-0547">Nucleotide-binding</keyword>
<feature type="domain" description="Thiaminase-2/PQQC" evidence="10">
    <location>
        <begin position="356"/>
        <end position="552"/>
    </location>
</feature>
<organism evidence="12 13">
    <name type="scientific">Kocuria rhizophila</name>
    <dbReference type="NCBI Taxonomy" id="72000"/>
    <lineage>
        <taxon>Bacteria</taxon>
        <taxon>Bacillati</taxon>
        <taxon>Actinomycetota</taxon>
        <taxon>Actinomycetes</taxon>
        <taxon>Micrococcales</taxon>
        <taxon>Micrococcaceae</taxon>
        <taxon>Kocuria</taxon>
    </lineage>
</organism>
<dbReference type="PANTHER" id="PTHR20858:SF17">
    <property type="entry name" value="HYDROXYMETHYLPYRIMIDINE_PHOSPHOMETHYLPYRIMIDINE KINASE THI20-RELATED"/>
    <property type="match status" value="1"/>
</dbReference>
<feature type="domain" description="Pyridoxamine kinase/Phosphomethylpyrimidine kinase" evidence="11">
    <location>
        <begin position="19"/>
        <end position="268"/>
    </location>
</feature>
<protein>
    <submittedName>
        <fullName evidence="12">Bifunctional hydroxymethylpyrimidine kinase/phosphomethylpyrimidine kinase</fullName>
    </submittedName>
</protein>
<dbReference type="RefSeq" id="WP_135010088.1">
    <property type="nucleotide sequence ID" value="NZ_JAYEXM010000004.1"/>
</dbReference>
<dbReference type="InterPro" id="IPR029056">
    <property type="entry name" value="Ribokinase-like"/>
</dbReference>
<dbReference type="GO" id="GO:0008902">
    <property type="term" value="F:hydroxymethylpyrimidine kinase activity"/>
    <property type="evidence" value="ECO:0007669"/>
    <property type="project" value="UniProtKB-EC"/>
</dbReference>
<keyword evidence="13" id="KW-1185">Reference proteome</keyword>
<dbReference type="GO" id="GO:0009228">
    <property type="term" value="P:thiamine biosynthetic process"/>
    <property type="evidence" value="ECO:0007669"/>
    <property type="project" value="UniProtKB-KW"/>
</dbReference>
<evidence type="ECO:0000256" key="7">
    <source>
        <dbReference type="ARBA" id="ARBA00022777"/>
    </source>
</evidence>
<dbReference type="Pfam" id="PF03070">
    <property type="entry name" value="TENA_THI-4"/>
    <property type="match status" value="1"/>
</dbReference>
<dbReference type="PANTHER" id="PTHR20858">
    <property type="entry name" value="PHOSPHOMETHYLPYRIMIDINE KINASE"/>
    <property type="match status" value="1"/>
</dbReference>
<evidence type="ECO:0000256" key="2">
    <source>
        <dbReference type="ARBA" id="ARBA00000565"/>
    </source>
</evidence>
<dbReference type="Pfam" id="PF08543">
    <property type="entry name" value="Phos_pyr_kin"/>
    <property type="match status" value="1"/>
</dbReference>
<evidence type="ECO:0000256" key="3">
    <source>
        <dbReference type="ARBA" id="ARBA00003848"/>
    </source>
</evidence>
<reference evidence="12 13" key="1">
    <citation type="submission" date="2019-03" db="EMBL/GenBank/DDBJ databases">
        <title>Genome Sequencing and Assembly of Various Microbes Isolated from Alder Root Nodule.</title>
        <authorList>
            <person name="Swanson E."/>
            <person name="Sevigny J.L."/>
            <person name="Pesce C."/>
            <person name="Davis I."/>
            <person name="Kleiner V."/>
            <person name="Tisa L."/>
        </authorList>
    </citation>
    <scope>NUCLEOTIDE SEQUENCE [LARGE SCALE GENOMIC DNA]</scope>
    <source>
        <strain evidence="12 13">4R-31</strain>
    </source>
</reference>
<evidence type="ECO:0000256" key="8">
    <source>
        <dbReference type="ARBA" id="ARBA00022840"/>
    </source>
</evidence>
<dbReference type="Proteomes" id="UP000298017">
    <property type="component" value="Unassembled WGS sequence"/>
</dbReference>
<keyword evidence="9" id="KW-0784">Thiamine biosynthesis</keyword>